<proteinExistence type="inferred from homology"/>
<dbReference type="NCBIfam" id="NF006509">
    <property type="entry name" value="PRK08945.1"/>
    <property type="match status" value="1"/>
</dbReference>
<keyword evidence="4" id="KW-1185">Reference proteome</keyword>
<comment type="caution">
    <text evidence="3">The sequence shown here is derived from an EMBL/GenBank/DDBJ whole genome shotgun (WGS) entry which is preliminary data.</text>
</comment>
<evidence type="ECO:0000313" key="3">
    <source>
        <dbReference type="EMBL" id="TFH68769.1"/>
    </source>
</evidence>
<evidence type="ECO:0000256" key="1">
    <source>
        <dbReference type="ARBA" id="ARBA00006484"/>
    </source>
</evidence>
<dbReference type="OrthoDB" id="9790785at2"/>
<dbReference type="PANTHER" id="PTHR42901">
    <property type="entry name" value="ALCOHOL DEHYDROGENASE"/>
    <property type="match status" value="1"/>
</dbReference>
<gene>
    <name evidence="3" type="ORF">E3W66_02115</name>
</gene>
<dbReference type="Proteomes" id="UP000298133">
    <property type="component" value="Unassembled WGS sequence"/>
</dbReference>
<keyword evidence="2" id="KW-0560">Oxidoreductase</keyword>
<organism evidence="3 4">
    <name type="scientific">Gammaproteobacteria bacterium LSUCC0057</name>
    <dbReference type="NCBI Taxonomy" id="2559237"/>
    <lineage>
        <taxon>Bacteria</taxon>
        <taxon>Pseudomonadati</taxon>
        <taxon>Pseudomonadota</taxon>
        <taxon>Gammaproteobacteria</taxon>
        <taxon>Cellvibrionales</taxon>
        <taxon>Porticoccaceae</taxon>
        <taxon>SAR92 clade</taxon>
    </lineage>
</organism>
<dbReference type="PRINTS" id="PR00081">
    <property type="entry name" value="GDHRDH"/>
</dbReference>
<dbReference type="Gene3D" id="3.40.50.720">
    <property type="entry name" value="NAD(P)-binding Rossmann-like Domain"/>
    <property type="match status" value="1"/>
</dbReference>
<evidence type="ECO:0000313" key="4">
    <source>
        <dbReference type="Proteomes" id="UP000298133"/>
    </source>
</evidence>
<name>A0A4Y8UMB4_9GAMM</name>
<comment type="similarity">
    <text evidence="1">Belongs to the short-chain dehydrogenases/reductases (SDR) family.</text>
</comment>
<dbReference type="InterPro" id="IPR036291">
    <property type="entry name" value="NAD(P)-bd_dom_sf"/>
</dbReference>
<sequence length="255" mass="26907">MLTLDPTRHRGFAAATDALSDKVILITGAGSGIGRQAALSCAAHGAQVILAGRTVARLEQVYDEIVAAGGSEPMLYPVDMEGADSDDYQQLAALLESHYGKLDGLLLNAGILGTRTPFSHHRSDVWERVMKVNVTAQWLMTQALLPVLELSTAGSVVFTSSTVGHVAKPFWGAYGVSKFALEGLAASWAEELKAVSAVRVNVINPGATRTDMRAQAYPAEDPGELATPLAIMPSYLFLLSDASIGITGVRLDAQG</sequence>
<reference evidence="3 4" key="1">
    <citation type="submission" date="2019-03" db="EMBL/GenBank/DDBJ databases">
        <title>Draft genome of Gammaproteobacteria bacterium LSUCC0057, a member of the SAR92 clade.</title>
        <authorList>
            <person name="Lanclos V.C."/>
            <person name="Doiron C."/>
            <person name="Henson M.W."/>
            <person name="Thrash J.C."/>
        </authorList>
    </citation>
    <scope>NUCLEOTIDE SEQUENCE [LARGE SCALE GENOMIC DNA]</scope>
    <source>
        <strain evidence="3 4">LSUCC0057</strain>
    </source>
</reference>
<accession>A0A4Y8UMB4</accession>
<dbReference type="PANTHER" id="PTHR42901:SF1">
    <property type="entry name" value="ALCOHOL DEHYDROGENASE"/>
    <property type="match status" value="1"/>
</dbReference>
<dbReference type="GO" id="GO:0016491">
    <property type="term" value="F:oxidoreductase activity"/>
    <property type="evidence" value="ECO:0007669"/>
    <property type="project" value="UniProtKB-KW"/>
</dbReference>
<evidence type="ECO:0000256" key="2">
    <source>
        <dbReference type="ARBA" id="ARBA00023002"/>
    </source>
</evidence>
<protein>
    <submittedName>
        <fullName evidence="3">YciK family oxidoreductase</fullName>
    </submittedName>
</protein>
<dbReference type="InterPro" id="IPR020904">
    <property type="entry name" value="Sc_DH/Rdtase_CS"/>
</dbReference>
<dbReference type="Pfam" id="PF00106">
    <property type="entry name" value="adh_short"/>
    <property type="match status" value="1"/>
</dbReference>
<dbReference type="PROSITE" id="PS00061">
    <property type="entry name" value="ADH_SHORT"/>
    <property type="match status" value="1"/>
</dbReference>
<dbReference type="SUPFAM" id="SSF51735">
    <property type="entry name" value="NAD(P)-binding Rossmann-fold domains"/>
    <property type="match status" value="1"/>
</dbReference>
<dbReference type="EMBL" id="SPIA01000001">
    <property type="protein sequence ID" value="TFH68769.1"/>
    <property type="molecule type" value="Genomic_DNA"/>
</dbReference>
<dbReference type="AlphaFoldDB" id="A0A4Y8UMB4"/>
<dbReference type="InterPro" id="IPR002347">
    <property type="entry name" value="SDR_fam"/>
</dbReference>